<accession>A0ACC1PKU2</accession>
<gene>
    <name evidence="1" type="ORF">NUW58_g2023</name>
</gene>
<comment type="caution">
    <text evidence="1">The sequence shown here is derived from an EMBL/GenBank/DDBJ whole genome shotgun (WGS) entry which is preliminary data.</text>
</comment>
<organism evidence="1 2">
    <name type="scientific">Xylaria curta</name>
    <dbReference type="NCBI Taxonomy" id="42375"/>
    <lineage>
        <taxon>Eukaryota</taxon>
        <taxon>Fungi</taxon>
        <taxon>Dikarya</taxon>
        <taxon>Ascomycota</taxon>
        <taxon>Pezizomycotina</taxon>
        <taxon>Sordariomycetes</taxon>
        <taxon>Xylariomycetidae</taxon>
        <taxon>Xylariales</taxon>
        <taxon>Xylariaceae</taxon>
        <taxon>Xylaria</taxon>
    </lineage>
</organism>
<keyword evidence="2" id="KW-1185">Reference proteome</keyword>
<dbReference type="EMBL" id="JAPDGR010000243">
    <property type="protein sequence ID" value="KAJ2992878.1"/>
    <property type="molecule type" value="Genomic_DNA"/>
</dbReference>
<sequence>MESPFDVIIVGGGASGLVAAARLSEDLTKRILVIEAGEDRREDPNISTPGLVLTTWGNKDYDWDFWTVPQENANGREIPQPRGKVLGGCSAINVMLVLYPTPRNFESWTKLGNRGWTPEIMAPYYSKTQTFYPAPKQTADILFTDEQPNAGRYGQSGPISVSYPGEYGSMNQSFHKAFETTNITKHGDPILGNHRGGFAPPNAIDPTRNERSYAESYYSNIAEKRDNVRLLTNTFVRKLLLRKSSTGDIEAYGVLVDGKNGEGVEIHTKEVILAAGTMQTPLVLEASGIGNKEILQQHGIEVVINNPAVGENLQDHCMASISLEAAPGIPTRDEVRDPAVIQAIIQQYQESRTGPLAGFPMSLAFIPPVDSDGLLSRERIQGLINAQHHVDFEPLKAGMKAQLDEITDIMLDPNEATCYYTILSGQQVIKTEGRTNMVEAHTPQGPGNFITISCGLNHPLSRGSVHLSSSDPKTGPVINPAYLSNPTDLALLAGGLRFIDTMAKQPAMKRILKEDGVRLPSKAVNVKDGNVAEDIVRERIWTMYHSSCTCPMLPRDLGGVVSDRLVVYGTRNVRIIDASIFPMITMGNIQATVYAVAERACDLIKEDWAM</sequence>
<dbReference type="Proteomes" id="UP001143856">
    <property type="component" value="Unassembled WGS sequence"/>
</dbReference>
<protein>
    <submittedName>
        <fullName evidence="1">Uncharacterized protein</fullName>
    </submittedName>
</protein>
<evidence type="ECO:0000313" key="1">
    <source>
        <dbReference type="EMBL" id="KAJ2992878.1"/>
    </source>
</evidence>
<name>A0ACC1PKU2_9PEZI</name>
<reference evidence="1" key="1">
    <citation type="submission" date="2022-10" db="EMBL/GenBank/DDBJ databases">
        <title>Genome Sequence of Xylaria curta.</title>
        <authorList>
            <person name="Buettner E."/>
        </authorList>
    </citation>
    <scope>NUCLEOTIDE SEQUENCE</scope>
    <source>
        <strain evidence="1">Babe10</strain>
    </source>
</reference>
<proteinExistence type="predicted"/>
<evidence type="ECO:0000313" key="2">
    <source>
        <dbReference type="Proteomes" id="UP001143856"/>
    </source>
</evidence>